<feature type="domain" description="Gp5/Type VI secretion system Vgr C-terminal trimerisation" evidence="5">
    <location>
        <begin position="482"/>
        <end position="588"/>
    </location>
</feature>
<dbReference type="Pfam" id="PF22178">
    <property type="entry name" value="Gp5_trimer_C"/>
    <property type="match status" value="1"/>
</dbReference>
<dbReference type="RefSeq" id="WP_124319698.1">
    <property type="nucleotide sequence ID" value="NZ_CP027753.1"/>
</dbReference>
<organism evidence="6 7">
    <name type="scientific">Pseudomonas chlororaphis</name>
    <dbReference type="NCBI Taxonomy" id="587753"/>
    <lineage>
        <taxon>Bacteria</taxon>
        <taxon>Pseudomonadati</taxon>
        <taxon>Pseudomonadota</taxon>
        <taxon>Gammaproteobacteria</taxon>
        <taxon>Pseudomonadales</taxon>
        <taxon>Pseudomonadaceae</taxon>
        <taxon>Pseudomonas</taxon>
    </lineage>
</organism>
<dbReference type="InterPro" id="IPR050708">
    <property type="entry name" value="T6SS_VgrG/RHS"/>
</dbReference>
<evidence type="ECO:0000313" key="6">
    <source>
        <dbReference type="EMBL" id="AZE47395.1"/>
    </source>
</evidence>
<dbReference type="Pfam" id="PF04717">
    <property type="entry name" value="Phage_base_V"/>
    <property type="match status" value="1"/>
</dbReference>
<evidence type="ECO:0000256" key="2">
    <source>
        <dbReference type="ARBA" id="ARBA00005558"/>
    </source>
</evidence>
<dbReference type="PANTHER" id="PTHR32305">
    <property type="match status" value="1"/>
</dbReference>
<proteinExistence type="inferred from homology"/>
<dbReference type="InterPro" id="IPR037026">
    <property type="entry name" value="Vgr_OB-fold_dom_sf"/>
</dbReference>
<dbReference type="Gene3D" id="3.55.50.10">
    <property type="entry name" value="Baseplate protein-like domains"/>
    <property type="match status" value="1"/>
</dbReference>
<reference evidence="6 7" key="1">
    <citation type="submission" date="2018-03" db="EMBL/GenBank/DDBJ databases">
        <title>Diversity of phytobeneficial traits revealed by whole-genome analysis of worldwide-isolated phenazine-producing Pseudomonas spp.</title>
        <authorList>
            <person name="Biessy A."/>
            <person name="Novinscak A."/>
            <person name="Blom J."/>
            <person name="Leger G."/>
            <person name="Thomashow L.S."/>
            <person name="Cazorla F.M."/>
            <person name="Josic D."/>
            <person name="Filion M."/>
        </authorList>
    </citation>
    <scope>NUCLEOTIDE SEQUENCE [LARGE SCALE GENOMIC DNA]</scope>
    <source>
        <strain evidence="6 7">B25</strain>
    </source>
</reference>
<dbReference type="PANTHER" id="PTHR32305:SF15">
    <property type="entry name" value="PROTEIN RHSA-RELATED"/>
    <property type="match status" value="1"/>
</dbReference>
<dbReference type="SUPFAM" id="SSF69279">
    <property type="entry name" value="Phage tail proteins"/>
    <property type="match status" value="2"/>
</dbReference>
<dbReference type="SUPFAM" id="SSF69255">
    <property type="entry name" value="gp5 N-terminal domain-like"/>
    <property type="match status" value="1"/>
</dbReference>
<comment type="subcellular location">
    <subcellularLocation>
        <location evidence="1">Secreted</location>
    </subcellularLocation>
</comment>
<keyword evidence="3" id="KW-0964">Secreted</keyword>
<sequence>MFNKTNETHFSLTVDDFQGDLQVLSFEGIEGISQPFRFDLELVSENPDLDLETLLHKQAFLAFDPTALNGGGSGIHGQIYRVAQGDAGKRLTRYQVSLVPQLAYLEHRTNQRIYQQLSAPKIIALILEEHGIQSNAYRFQLGTPCPERDYCVQYDETDLHFIQRLCEEEGLHYHFQHSPQGHLLVFGDDQTVFPKLGQPTAYIQGSGMVADEPVIKGFNLRLETRTRRTTRRDYDFEKPRLQLEAAYKPETENEEPDLEDYEYPGRFTDRARGKFLSQRALERHRADYRQAEGWGDQTRMVSGHFLELSEHPRSEWNDLWLLTHIVHEGKQPQVLEESVTSDTTDNKDDFHQGYRNRFLATPWQVFYRPALNHPKPRVLGSQTAVVTGPKGEEIHCDPYGRVKVQFHWDREGKADDKTSCWLRVSSSWAGDRYGALVIPRIGMEVLVTFLEGDPDQPLITGCLYHKEHPVPYKLPANKTRTVFKSMSSPGGAGYNELRIEDKKGAEQIFIHAQRDWDENIEHDQKIRIGHERHDTVEKNTYTELKAEEHRITHADRKTETKADDHLTVGENQHIKLGTAQLTKAGQEIHLKAGAKMVIEAGSELTLKAGGSFIKLDAGGVTVVGAVVKINAGGSPGSGTGIGIKPPGLPTIADQARAGNTLKNQSVSSFYERCKFVTNSGDPVEGLKAAFILPSSASPLIFRSDADGHSPQVKTDTVQTAEVYLVWDDFDVPEGADDYERSRKR</sequence>
<dbReference type="AlphaFoldDB" id="A0A3G7TJX2"/>
<feature type="domain" description="Gp5/Type VI secretion system Vgr protein OB-fold" evidence="4">
    <location>
        <begin position="398"/>
        <end position="464"/>
    </location>
</feature>
<dbReference type="InterPro" id="IPR017847">
    <property type="entry name" value="T6SS_RhsGE_Vgr_subset"/>
</dbReference>
<dbReference type="NCBIfam" id="TIGR01646">
    <property type="entry name" value="vgr_GE"/>
    <property type="match status" value="1"/>
</dbReference>
<evidence type="ECO:0000259" key="5">
    <source>
        <dbReference type="Pfam" id="PF22178"/>
    </source>
</evidence>
<name>A0A3G7TJX2_9PSED</name>
<gene>
    <name evidence="6" type="ORF">C4K04_1707</name>
</gene>
<dbReference type="InterPro" id="IPR006531">
    <property type="entry name" value="Gp5/Vgr_OB"/>
</dbReference>
<dbReference type="Gene3D" id="2.40.50.230">
    <property type="entry name" value="Gp5 N-terminal domain"/>
    <property type="match status" value="1"/>
</dbReference>
<dbReference type="GO" id="GO:0005576">
    <property type="term" value="C:extracellular region"/>
    <property type="evidence" value="ECO:0007669"/>
    <property type="project" value="UniProtKB-SubCell"/>
</dbReference>
<dbReference type="InterPro" id="IPR054030">
    <property type="entry name" value="Gp5_Vgr_C"/>
</dbReference>
<dbReference type="EMBL" id="CP027753">
    <property type="protein sequence ID" value="AZE47395.1"/>
    <property type="molecule type" value="Genomic_DNA"/>
</dbReference>
<evidence type="ECO:0000256" key="3">
    <source>
        <dbReference type="ARBA" id="ARBA00022525"/>
    </source>
</evidence>
<evidence type="ECO:0000313" key="7">
    <source>
        <dbReference type="Proteomes" id="UP000268048"/>
    </source>
</evidence>
<evidence type="ECO:0000256" key="1">
    <source>
        <dbReference type="ARBA" id="ARBA00004613"/>
    </source>
</evidence>
<accession>A0A3G7TJX2</accession>
<dbReference type="Proteomes" id="UP000268048">
    <property type="component" value="Chromosome"/>
</dbReference>
<dbReference type="Gene3D" id="4.10.220.110">
    <property type="match status" value="1"/>
</dbReference>
<comment type="similarity">
    <text evidence="2">Belongs to the VgrG protein family.</text>
</comment>
<evidence type="ECO:0000259" key="4">
    <source>
        <dbReference type="Pfam" id="PF04717"/>
    </source>
</evidence>
<dbReference type="SUPFAM" id="SSF69349">
    <property type="entry name" value="Phage fibre proteins"/>
    <property type="match status" value="1"/>
</dbReference>
<protein>
    <submittedName>
        <fullName evidence="6">VgrG protein</fullName>
    </submittedName>
</protein>
<dbReference type="InterPro" id="IPR006533">
    <property type="entry name" value="T6SS_Vgr_RhsGE"/>
</dbReference>
<dbReference type="Gene3D" id="2.30.110.50">
    <property type="match status" value="1"/>
</dbReference>
<dbReference type="Pfam" id="PF05954">
    <property type="entry name" value="Phage_GPD"/>
    <property type="match status" value="1"/>
</dbReference>
<dbReference type="NCBIfam" id="TIGR03361">
    <property type="entry name" value="VI_Rhs_Vgr"/>
    <property type="match status" value="1"/>
</dbReference>